<dbReference type="PROSITE" id="PS51186">
    <property type="entry name" value="GNAT"/>
    <property type="match status" value="1"/>
</dbReference>
<protein>
    <submittedName>
        <fullName evidence="2">RimJ/RimL family protein N-acetyltransferase</fullName>
    </submittedName>
</protein>
<dbReference type="InterPro" id="IPR000182">
    <property type="entry name" value="GNAT_dom"/>
</dbReference>
<accession>A0A2P8D5B0</accession>
<feature type="domain" description="N-acetyltransferase" evidence="1">
    <location>
        <begin position="14"/>
        <end position="169"/>
    </location>
</feature>
<keyword evidence="3" id="KW-1185">Reference proteome</keyword>
<dbReference type="Proteomes" id="UP000243528">
    <property type="component" value="Unassembled WGS sequence"/>
</dbReference>
<keyword evidence="2" id="KW-0808">Transferase</keyword>
<comment type="caution">
    <text evidence="2">The sequence shown here is derived from an EMBL/GenBank/DDBJ whole genome shotgun (WGS) entry which is preliminary data.</text>
</comment>
<evidence type="ECO:0000313" key="3">
    <source>
        <dbReference type="Proteomes" id="UP000243528"/>
    </source>
</evidence>
<dbReference type="Pfam" id="PF13302">
    <property type="entry name" value="Acetyltransf_3"/>
    <property type="match status" value="1"/>
</dbReference>
<evidence type="ECO:0000313" key="2">
    <source>
        <dbReference type="EMBL" id="PSK92396.1"/>
    </source>
</evidence>
<dbReference type="GO" id="GO:0016747">
    <property type="term" value="F:acyltransferase activity, transferring groups other than amino-acyl groups"/>
    <property type="evidence" value="ECO:0007669"/>
    <property type="project" value="InterPro"/>
</dbReference>
<dbReference type="RefSeq" id="WP_165358572.1">
    <property type="nucleotide sequence ID" value="NZ_ML142906.1"/>
</dbReference>
<dbReference type="EMBL" id="PYGE01000032">
    <property type="protein sequence ID" value="PSK92396.1"/>
    <property type="molecule type" value="Genomic_DNA"/>
</dbReference>
<evidence type="ECO:0000259" key="1">
    <source>
        <dbReference type="PROSITE" id="PS51186"/>
    </source>
</evidence>
<gene>
    <name evidence="2" type="ORF">CLV30_13211</name>
</gene>
<organism evidence="2 3">
    <name type="scientific">Haloactinopolyspora alba</name>
    <dbReference type="NCBI Taxonomy" id="648780"/>
    <lineage>
        <taxon>Bacteria</taxon>
        <taxon>Bacillati</taxon>
        <taxon>Actinomycetota</taxon>
        <taxon>Actinomycetes</taxon>
        <taxon>Jiangellales</taxon>
        <taxon>Jiangellaceae</taxon>
        <taxon>Haloactinopolyspora</taxon>
    </lineage>
</organism>
<dbReference type="PANTHER" id="PTHR43792:SF1">
    <property type="entry name" value="N-ACETYLTRANSFERASE DOMAIN-CONTAINING PROTEIN"/>
    <property type="match status" value="1"/>
</dbReference>
<dbReference type="InterPro" id="IPR016181">
    <property type="entry name" value="Acyl_CoA_acyltransferase"/>
</dbReference>
<proteinExistence type="predicted"/>
<dbReference type="Gene3D" id="3.40.630.30">
    <property type="match status" value="1"/>
</dbReference>
<dbReference type="PANTHER" id="PTHR43792">
    <property type="entry name" value="GNAT FAMILY, PUTATIVE (AFU_ORTHOLOGUE AFUA_3G00765)-RELATED-RELATED"/>
    <property type="match status" value="1"/>
</dbReference>
<dbReference type="SUPFAM" id="SSF55729">
    <property type="entry name" value="Acyl-CoA N-acyltransferases (Nat)"/>
    <property type="match status" value="1"/>
</dbReference>
<name>A0A2P8D5B0_9ACTN</name>
<reference evidence="2 3" key="1">
    <citation type="submission" date="2018-03" db="EMBL/GenBank/DDBJ databases">
        <title>Genomic Encyclopedia of Archaeal and Bacterial Type Strains, Phase II (KMG-II): from individual species to whole genera.</title>
        <authorList>
            <person name="Goeker M."/>
        </authorList>
    </citation>
    <scope>NUCLEOTIDE SEQUENCE [LARGE SCALE GENOMIC DNA]</scope>
    <source>
        <strain evidence="2 3">DSM 45211</strain>
    </source>
</reference>
<dbReference type="AlphaFoldDB" id="A0A2P8D5B0"/>
<dbReference type="InterPro" id="IPR051531">
    <property type="entry name" value="N-acetyltransferase"/>
</dbReference>
<sequence length="178" mass="19662">MTGSDPDAVTTARLLVRPPREADRGRFVEFFGNEDFMVFAPGVLAEEEAGERFDHMVAVCQTVPFGKQPVVERSSGLVVGYTGVDHIELEGETWLEWGYRLVPERRGLGYATEAGRALLAKAHRTYSGELLAIIAPENRASQNVCHKLGFTFWKQAPVDGDLRNLYTLPVGEPTGSPR</sequence>